<name>A0A0F8ZWP4_9ZZZZ</name>
<dbReference type="EMBL" id="LAZR01045690">
    <property type="protein sequence ID" value="KKK98272.1"/>
    <property type="molecule type" value="Genomic_DNA"/>
</dbReference>
<organism evidence="1">
    <name type="scientific">marine sediment metagenome</name>
    <dbReference type="NCBI Taxonomy" id="412755"/>
    <lineage>
        <taxon>unclassified sequences</taxon>
        <taxon>metagenomes</taxon>
        <taxon>ecological metagenomes</taxon>
    </lineage>
</organism>
<dbReference type="AlphaFoldDB" id="A0A0F8ZWP4"/>
<gene>
    <name evidence="1" type="ORF">LCGC14_2644400</name>
</gene>
<sequence>MTALTDWLSSHLATLYAHPFPLLGCPRRNAWDSPWTSDAAVAVLDKIGRRAVVEWRGESVTIFTALNGNDLLLWRGGPWRDWWIQDMETLAAMVQSVSNIRASGVYMLHEVDGRTRVRYVETPAERVQTAYAELMERWAANPDVPPRTDRRLDKAKYLCWRCPAKKRCEASDLETGDTRDWL</sequence>
<accession>A0A0F8ZWP4</accession>
<proteinExistence type="predicted"/>
<evidence type="ECO:0000313" key="1">
    <source>
        <dbReference type="EMBL" id="KKK98272.1"/>
    </source>
</evidence>
<reference evidence="1" key="1">
    <citation type="journal article" date="2015" name="Nature">
        <title>Complex archaea that bridge the gap between prokaryotes and eukaryotes.</title>
        <authorList>
            <person name="Spang A."/>
            <person name="Saw J.H."/>
            <person name="Jorgensen S.L."/>
            <person name="Zaremba-Niedzwiedzka K."/>
            <person name="Martijn J."/>
            <person name="Lind A.E."/>
            <person name="van Eijk R."/>
            <person name="Schleper C."/>
            <person name="Guy L."/>
            <person name="Ettema T.J."/>
        </authorList>
    </citation>
    <scope>NUCLEOTIDE SEQUENCE</scope>
</reference>
<protein>
    <submittedName>
        <fullName evidence="1">Uncharacterized protein</fullName>
    </submittedName>
</protein>
<comment type="caution">
    <text evidence="1">The sequence shown here is derived from an EMBL/GenBank/DDBJ whole genome shotgun (WGS) entry which is preliminary data.</text>
</comment>